<accession>A0ABV8LSW3</accession>
<keyword evidence="2" id="KW-1185">Reference proteome</keyword>
<evidence type="ECO:0000313" key="2">
    <source>
        <dbReference type="Proteomes" id="UP001595816"/>
    </source>
</evidence>
<sequence length="162" mass="16984">MIPGSGIPTTVEVVLLSQWDGRLRYRMVRAGLRSGAFPDDVALGLSGLKLCTPGGLLHSTSWRHTPDALILTYAALPDPRPELAATDVAVDGMRSGIGPLVPSPPSIDEDAVAAHACRHLALLRTTDDLAADAARSQAQLWTLIAKLTPGTAGSPHPPNLLC</sequence>
<gene>
    <name evidence="1" type="ORF">ACFOZ4_22320</name>
</gene>
<evidence type="ECO:0000313" key="1">
    <source>
        <dbReference type="EMBL" id="MFC4133355.1"/>
    </source>
</evidence>
<name>A0ABV8LSW3_9ACTN</name>
<dbReference type="Proteomes" id="UP001595816">
    <property type="component" value="Unassembled WGS sequence"/>
</dbReference>
<dbReference type="EMBL" id="JBHSAY010000010">
    <property type="protein sequence ID" value="MFC4133355.1"/>
    <property type="molecule type" value="Genomic_DNA"/>
</dbReference>
<comment type="caution">
    <text evidence="1">The sequence shown here is derived from an EMBL/GenBank/DDBJ whole genome shotgun (WGS) entry which is preliminary data.</text>
</comment>
<organism evidence="1 2">
    <name type="scientific">Hamadaea flava</name>
    <dbReference type="NCBI Taxonomy" id="1742688"/>
    <lineage>
        <taxon>Bacteria</taxon>
        <taxon>Bacillati</taxon>
        <taxon>Actinomycetota</taxon>
        <taxon>Actinomycetes</taxon>
        <taxon>Micromonosporales</taxon>
        <taxon>Micromonosporaceae</taxon>
        <taxon>Hamadaea</taxon>
    </lineage>
</organism>
<protein>
    <submittedName>
        <fullName evidence="1">Uncharacterized protein</fullName>
    </submittedName>
</protein>
<reference evidence="2" key="1">
    <citation type="journal article" date="2019" name="Int. J. Syst. Evol. Microbiol.">
        <title>The Global Catalogue of Microorganisms (GCM) 10K type strain sequencing project: providing services to taxonomists for standard genome sequencing and annotation.</title>
        <authorList>
            <consortium name="The Broad Institute Genomics Platform"/>
            <consortium name="The Broad Institute Genome Sequencing Center for Infectious Disease"/>
            <person name="Wu L."/>
            <person name="Ma J."/>
        </authorList>
    </citation>
    <scope>NUCLEOTIDE SEQUENCE [LARGE SCALE GENOMIC DNA]</scope>
    <source>
        <strain evidence="2">CGMCC 4.7289</strain>
    </source>
</reference>
<dbReference type="RefSeq" id="WP_253760848.1">
    <property type="nucleotide sequence ID" value="NZ_JAMZDZ010000001.1"/>
</dbReference>
<proteinExistence type="predicted"/>